<accession>M2UKC3</accession>
<dbReference type="AlphaFoldDB" id="M2UKC3"/>
<evidence type="ECO:0000256" key="1">
    <source>
        <dbReference type="SAM" id="MobiDB-lite"/>
    </source>
</evidence>
<protein>
    <submittedName>
        <fullName evidence="3">Uncharacterized protein</fullName>
    </submittedName>
</protein>
<keyword evidence="2" id="KW-1133">Transmembrane helix</keyword>
<proteinExistence type="predicted"/>
<feature type="transmembrane region" description="Helical" evidence="2">
    <location>
        <begin position="140"/>
        <end position="158"/>
    </location>
</feature>
<dbReference type="STRING" id="701091.M2UKC3"/>
<keyword evidence="4" id="KW-1185">Reference proteome</keyword>
<name>M2UKC3_COCH5</name>
<feature type="transmembrane region" description="Helical" evidence="2">
    <location>
        <begin position="6"/>
        <end position="23"/>
    </location>
</feature>
<dbReference type="EMBL" id="KB445580">
    <property type="protein sequence ID" value="EMD88372.1"/>
    <property type="molecule type" value="Genomic_DNA"/>
</dbReference>
<dbReference type="HOGENOM" id="CLU_012741_0_0_1"/>
<evidence type="ECO:0000313" key="3">
    <source>
        <dbReference type="EMBL" id="EMD88372.1"/>
    </source>
</evidence>
<reference evidence="4" key="2">
    <citation type="journal article" date="2013" name="PLoS Genet.">
        <title>Comparative genome structure, secondary metabolite, and effector coding capacity across Cochliobolus pathogens.</title>
        <authorList>
            <person name="Condon B.J."/>
            <person name="Leng Y."/>
            <person name="Wu D."/>
            <person name="Bushley K.E."/>
            <person name="Ohm R.A."/>
            <person name="Otillar R."/>
            <person name="Martin J."/>
            <person name="Schackwitz W."/>
            <person name="Grimwood J."/>
            <person name="MohdZainudin N."/>
            <person name="Xue C."/>
            <person name="Wang R."/>
            <person name="Manning V.A."/>
            <person name="Dhillon B."/>
            <person name="Tu Z.J."/>
            <person name="Steffenson B.J."/>
            <person name="Salamov A."/>
            <person name="Sun H."/>
            <person name="Lowry S."/>
            <person name="LaButti K."/>
            <person name="Han J."/>
            <person name="Copeland A."/>
            <person name="Lindquist E."/>
            <person name="Barry K."/>
            <person name="Schmutz J."/>
            <person name="Baker S.E."/>
            <person name="Ciuffetti L.M."/>
            <person name="Grigoriev I.V."/>
            <person name="Zhong S."/>
            <person name="Turgeon B.G."/>
        </authorList>
    </citation>
    <scope>NUCLEOTIDE SEQUENCE [LARGE SCALE GENOMIC DNA]</scope>
    <source>
        <strain evidence="4">C5 / ATCC 48332 / race O</strain>
    </source>
</reference>
<dbReference type="Proteomes" id="UP000016936">
    <property type="component" value="Unassembled WGS sequence"/>
</dbReference>
<feature type="transmembrane region" description="Helical" evidence="2">
    <location>
        <begin position="165"/>
        <end position="186"/>
    </location>
</feature>
<keyword evidence="2" id="KW-0812">Transmembrane</keyword>
<organism evidence="3 4">
    <name type="scientific">Cochliobolus heterostrophus (strain C5 / ATCC 48332 / race O)</name>
    <name type="common">Southern corn leaf blight fungus</name>
    <name type="synonym">Bipolaris maydis</name>
    <dbReference type="NCBI Taxonomy" id="701091"/>
    <lineage>
        <taxon>Eukaryota</taxon>
        <taxon>Fungi</taxon>
        <taxon>Dikarya</taxon>
        <taxon>Ascomycota</taxon>
        <taxon>Pezizomycotina</taxon>
        <taxon>Dothideomycetes</taxon>
        <taxon>Pleosporomycetidae</taxon>
        <taxon>Pleosporales</taxon>
        <taxon>Pleosporineae</taxon>
        <taxon>Pleosporaceae</taxon>
        <taxon>Bipolaris</taxon>
    </lineage>
</organism>
<evidence type="ECO:0000256" key="2">
    <source>
        <dbReference type="SAM" id="Phobius"/>
    </source>
</evidence>
<keyword evidence="2" id="KW-0472">Membrane</keyword>
<feature type="region of interest" description="Disordered" evidence="1">
    <location>
        <begin position="395"/>
        <end position="422"/>
    </location>
</feature>
<dbReference type="OMA" id="AGSGKWF"/>
<feature type="transmembrane region" description="Helical" evidence="2">
    <location>
        <begin position="100"/>
        <end position="120"/>
    </location>
</feature>
<reference evidence="3 4" key="1">
    <citation type="journal article" date="2012" name="PLoS Pathog.">
        <title>Diverse lifestyles and strategies of plant pathogenesis encoded in the genomes of eighteen Dothideomycetes fungi.</title>
        <authorList>
            <person name="Ohm R.A."/>
            <person name="Feau N."/>
            <person name="Henrissat B."/>
            <person name="Schoch C.L."/>
            <person name="Horwitz B.A."/>
            <person name="Barry K.W."/>
            <person name="Condon B.J."/>
            <person name="Copeland A.C."/>
            <person name="Dhillon B."/>
            <person name="Glaser F."/>
            <person name="Hesse C.N."/>
            <person name="Kosti I."/>
            <person name="LaButti K."/>
            <person name="Lindquist E.A."/>
            <person name="Lucas S."/>
            <person name="Salamov A.A."/>
            <person name="Bradshaw R.E."/>
            <person name="Ciuffetti L."/>
            <person name="Hamelin R.C."/>
            <person name="Kema G.H.J."/>
            <person name="Lawrence C."/>
            <person name="Scott J.A."/>
            <person name="Spatafora J.W."/>
            <person name="Turgeon B.G."/>
            <person name="de Wit P.J.G.M."/>
            <person name="Zhong S."/>
            <person name="Goodwin S.B."/>
            <person name="Grigoriev I.V."/>
        </authorList>
    </citation>
    <scope>NUCLEOTIDE SEQUENCE [LARGE SCALE GENOMIC DNA]</scope>
    <source>
        <strain evidence="4">C5 / ATCC 48332 / race O</strain>
    </source>
</reference>
<gene>
    <name evidence="3" type="ORF">COCHEDRAFT_1205637</name>
</gene>
<sequence length="818" mass="91046">MLFRPPITIIVLVVFFLLHPFIWTDAHGLFESSQVAQTPCAFLSPSPPATFILYGAANMGSRAPRELPAMPKRKPVAPLADPLPSTTSERELTSKLIPNVFLVATALATLALSWPLRWVISGAPTFVYAILLGEAYGHRIFPFAPVWTIFATVNLAYAVCATSWLLYWVFFTCCWPTLLITCLYQFDAAAALARRSLRKTFLRDLHFINDQIAFFDLPALEIDTEVKGLFVIRGVTLSLSTMTLVAHGVEAGIKLSDDVELGIQVDKVVVPLFREITVDDVYANVRGGEWEVTFGDVTYGVPEPDDDDSVVVTNTAILRAATQKGGITGHPTDMMRSLTAGKVPTEAQDTASAFSSVKKIAPDEEQAHTKYKELIRYIDETSAITIAKKQLIQASKARKDSKLDEESEEKEGKRGRKAREEPGVRLDIENMDDFRAAICAQIHGQASIPHPPSKSIRVSTLRKTSYPNVKKFLHRLPLLYRLMLSPICYFHPVKFKSVTAAGSGKWFTALMKQYFFKHYSSQDAEIRRLEARISSWCANANFAVELGPIQSEAQFPINTNYNIQTKFKISDVLAYRILPDAVELKQVVRLGGANATLTIPTFLFPHHEHIFPEKASDFELLEIESAINEAEPTPKQALARKELKRLKRDEAAMHVSAHAHLPAQFHQDLLNFVAAIVKATKVIESDKDFEEAKVLRELKRVSTNLSDSSASSVASVTTNNTEGTQTTINGTEDNSFKAFLKKVDTGFKEASNKTMVGMRKAGQTTVHAMANDRWIARLVGKVTRKMEKVQGELGYSVDVPIPLAKYRARHELEPKLLP</sequence>
<dbReference type="OrthoDB" id="5372451at2759"/>
<evidence type="ECO:0000313" key="4">
    <source>
        <dbReference type="Proteomes" id="UP000016936"/>
    </source>
</evidence>
<dbReference type="eggNOG" id="ENOG502RJN1">
    <property type="taxonomic scope" value="Eukaryota"/>
</dbReference>